<protein>
    <submittedName>
        <fullName evidence="1">Bacterial extracellular solute-binding protein</fullName>
    </submittedName>
</protein>
<comment type="caution">
    <text evidence="1">The sequence shown here is derived from an EMBL/GenBank/DDBJ whole genome shotgun (WGS) entry which is preliminary data.</text>
</comment>
<organism evidence="1">
    <name type="scientific">gut metagenome</name>
    <dbReference type="NCBI Taxonomy" id="749906"/>
    <lineage>
        <taxon>unclassified sequences</taxon>
        <taxon>metagenomes</taxon>
        <taxon>organismal metagenomes</taxon>
    </lineage>
</organism>
<feature type="non-terminal residue" evidence="1">
    <location>
        <position position="107"/>
    </location>
</feature>
<dbReference type="EMBL" id="AMCI01009010">
    <property type="protein sequence ID" value="EJW90158.1"/>
    <property type="molecule type" value="Genomic_DNA"/>
</dbReference>
<reference evidence="1" key="1">
    <citation type="journal article" date="2012" name="PLoS ONE">
        <title>Gene sets for utilization of primary and secondary nutrition supplies in the distal gut of endangered iberian lynx.</title>
        <authorList>
            <person name="Alcaide M."/>
            <person name="Messina E."/>
            <person name="Richter M."/>
            <person name="Bargiela R."/>
            <person name="Peplies J."/>
            <person name="Huws S.A."/>
            <person name="Newbold C.J."/>
            <person name="Golyshin P.N."/>
            <person name="Simon M.A."/>
            <person name="Lopez G."/>
            <person name="Yakimov M.M."/>
            <person name="Ferrer M."/>
        </authorList>
    </citation>
    <scope>NUCLEOTIDE SEQUENCE</scope>
</reference>
<evidence type="ECO:0000313" key="1">
    <source>
        <dbReference type="EMBL" id="EJW90158.1"/>
    </source>
</evidence>
<sequence length="107" mass="11700">CLLGGCGAAPEAASEDTLTIMGNASNLQNPYIQRIFDLYQEETGNKLEIIPVDNESYNDEVLATVDGEDAPDIVMLFNNNLMAELGGTDQFRDLSDQPWVEDLEEGS</sequence>
<proteinExistence type="predicted"/>
<feature type="non-terminal residue" evidence="1">
    <location>
        <position position="1"/>
    </location>
</feature>
<dbReference type="Gene3D" id="3.40.190.10">
    <property type="entry name" value="Periplasmic binding protein-like II"/>
    <property type="match status" value="1"/>
</dbReference>
<accession>J9F6R2</accession>
<name>J9F6R2_9ZZZZ</name>
<gene>
    <name evidence="1" type="ORF">EVA_21735</name>
</gene>
<dbReference type="SUPFAM" id="SSF53850">
    <property type="entry name" value="Periplasmic binding protein-like II"/>
    <property type="match status" value="1"/>
</dbReference>
<dbReference type="AlphaFoldDB" id="J9F6R2"/>